<dbReference type="AlphaFoldDB" id="A0A2P4YM53"/>
<dbReference type="EMBL" id="NCKW01001895">
    <property type="protein sequence ID" value="POM78829.1"/>
    <property type="molecule type" value="Genomic_DNA"/>
</dbReference>
<evidence type="ECO:0000313" key="1">
    <source>
        <dbReference type="EMBL" id="POM78829.1"/>
    </source>
</evidence>
<keyword evidence="2" id="KW-1185">Reference proteome</keyword>
<evidence type="ECO:0000313" key="2">
    <source>
        <dbReference type="Proteomes" id="UP000237271"/>
    </source>
</evidence>
<comment type="caution">
    <text evidence="1">The sequence shown here is derived from an EMBL/GenBank/DDBJ whole genome shotgun (WGS) entry which is preliminary data.</text>
</comment>
<protein>
    <submittedName>
        <fullName evidence="1">Uncharacterized protein</fullName>
    </submittedName>
</protein>
<accession>A0A2P4YM53</accession>
<reference evidence="1 2" key="1">
    <citation type="journal article" date="2017" name="Genome Biol. Evol.">
        <title>Phytophthora megakarya and P. palmivora, closely related causal agents of cacao black pod rot, underwent increases in genome sizes and gene numbers by different mechanisms.</title>
        <authorList>
            <person name="Ali S.S."/>
            <person name="Shao J."/>
            <person name="Lary D.J."/>
            <person name="Kronmiller B."/>
            <person name="Shen D."/>
            <person name="Strem M.D."/>
            <person name="Amoako-Attah I."/>
            <person name="Akrofi A.Y."/>
            <person name="Begoude B.A."/>
            <person name="Ten Hoopen G.M."/>
            <person name="Coulibaly K."/>
            <person name="Kebe B.I."/>
            <person name="Melnick R.L."/>
            <person name="Guiltinan M.J."/>
            <person name="Tyler B.M."/>
            <person name="Meinhardt L.W."/>
            <person name="Bailey B.A."/>
        </authorList>
    </citation>
    <scope>NUCLEOTIDE SEQUENCE [LARGE SCALE GENOMIC DNA]</scope>
    <source>
        <strain evidence="2">sbr112.9</strain>
    </source>
</reference>
<name>A0A2P4YM53_9STRA</name>
<proteinExistence type="predicted"/>
<gene>
    <name evidence="1" type="ORF">PHPALM_3596</name>
</gene>
<organism evidence="1 2">
    <name type="scientific">Phytophthora palmivora</name>
    <dbReference type="NCBI Taxonomy" id="4796"/>
    <lineage>
        <taxon>Eukaryota</taxon>
        <taxon>Sar</taxon>
        <taxon>Stramenopiles</taxon>
        <taxon>Oomycota</taxon>
        <taxon>Peronosporomycetes</taxon>
        <taxon>Peronosporales</taxon>
        <taxon>Peronosporaceae</taxon>
        <taxon>Phytophthora</taxon>
    </lineage>
</organism>
<sequence>MVCCAELDAVFNSISSPPFTVKTCVAFTTTAIITAATFNATIGLSIYLNKLPNGESFSQALGHPDDSSRFTDFATALLMPDARVALISVDKPSRIHR</sequence>
<dbReference type="Proteomes" id="UP000237271">
    <property type="component" value="Unassembled WGS sequence"/>
</dbReference>